<organism evidence="6 7">
    <name type="scientific">Synechocystis salina LEGE 00031</name>
    <dbReference type="NCBI Taxonomy" id="1828736"/>
    <lineage>
        <taxon>Bacteria</taxon>
        <taxon>Bacillati</taxon>
        <taxon>Cyanobacteriota</taxon>
        <taxon>Cyanophyceae</taxon>
        <taxon>Synechococcales</taxon>
        <taxon>Merismopediaceae</taxon>
        <taxon>Synechocystis</taxon>
    </lineage>
</organism>
<name>A0ABR9VQS5_9SYNC</name>
<dbReference type="Gene3D" id="1.10.760.10">
    <property type="entry name" value="Cytochrome c-like domain"/>
    <property type="match status" value="1"/>
</dbReference>
<evidence type="ECO:0000256" key="2">
    <source>
        <dbReference type="ARBA" id="ARBA00022723"/>
    </source>
</evidence>
<keyword evidence="7" id="KW-1185">Reference proteome</keyword>
<dbReference type="EMBL" id="JADEVV010000016">
    <property type="protein sequence ID" value="MBE9253695.1"/>
    <property type="molecule type" value="Genomic_DNA"/>
</dbReference>
<dbReference type="InterPro" id="IPR009056">
    <property type="entry name" value="Cyt_c-like_dom"/>
</dbReference>
<dbReference type="PROSITE" id="PS51257">
    <property type="entry name" value="PROKAR_LIPOPROTEIN"/>
    <property type="match status" value="1"/>
</dbReference>
<dbReference type="SUPFAM" id="SSF46626">
    <property type="entry name" value="Cytochrome c"/>
    <property type="match status" value="1"/>
</dbReference>
<keyword evidence="3 4" id="KW-0408">Iron</keyword>
<keyword evidence="1 4" id="KW-0349">Heme</keyword>
<dbReference type="Proteomes" id="UP000658720">
    <property type="component" value="Unassembled WGS sequence"/>
</dbReference>
<reference evidence="6 7" key="1">
    <citation type="submission" date="2020-10" db="EMBL/GenBank/DDBJ databases">
        <authorList>
            <person name="Castelo-Branco R."/>
            <person name="Eusebio N."/>
            <person name="Adriana R."/>
            <person name="Vieira A."/>
            <person name="Brugerolle De Fraissinette N."/>
            <person name="Rezende De Castro R."/>
            <person name="Schneider M.P."/>
            <person name="Vasconcelos V."/>
            <person name="Leao P.N."/>
        </authorList>
    </citation>
    <scope>NUCLEOTIDE SEQUENCE [LARGE SCALE GENOMIC DNA]</scope>
    <source>
        <strain evidence="6 7">LEGE 00031</strain>
    </source>
</reference>
<dbReference type="PROSITE" id="PS51007">
    <property type="entry name" value="CYTC"/>
    <property type="match status" value="1"/>
</dbReference>
<gene>
    <name evidence="6" type="ORF">IQ217_07480</name>
</gene>
<dbReference type="Pfam" id="PF00034">
    <property type="entry name" value="Cytochrom_C"/>
    <property type="match status" value="1"/>
</dbReference>
<dbReference type="InterPro" id="IPR036909">
    <property type="entry name" value="Cyt_c-like_dom_sf"/>
</dbReference>
<accession>A0ABR9VQS5</accession>
<evidence type="ECO:0000313" key="7">
    <source>
        <dbReference type="Proteomes" id="UP000658720"/>
    </source>
</evidence>
<evidence type="ECO:0000259" key="5">
    <source>
        <dbReference type="PROSITE" id="PS51007"/>
    </source>
</evidence>
<protein>
    <submittedName>
        <fullName evidence="6">Cytochrome c</fullName>
    </submittedName>
</protein>
<evidence type="ECO:0000256" key="4">
    <source>
        <dbReference type="PROSITE-ProRule" id="PRU00433"/>
    </source>
</evidence>
<keyword evidence="2 4" id="KW-0479">Metal-binding</keyword>
<evidence type="ECO:0000313" key="6">
    <source>
        <dbReference type="EMBL" id="MBE9253695.1"/>
    </source>
</evidence>
<dbReference type="RefSeq" id="WP_194019464.1">
    <property type="nucleotide sequence ID" value="NZ_JADEVV010000016.1"/>
</dbReference>
<sequence>MKHLIRRSLAKNKFISIWLFISMLAAVLLYACMSPLPTVNSAQYRPVPTSSQNGNPVMAQQQIFASNGERIYFTTTSDRGTNITATGIISSGGIMGNGEMMGNSFLTCASCHGSDGRGGVHTMMGMQRINAPDIRWSALKDEFIDDEKFRLAIAEGQDPDGEKMLNRDMPRWQMGDEDLADLIGFLKTL</sequence>
<proteinExistence type="predicted"/>
<evidence type="ECO:0000256" key="1">
    <source>
        <dbReference type="ARBA" id="ARBA00022617"/>
    </source>
</evidence>
<comment type="caution">
    <text evidence="6">The sequence shown here is derived from an EMBL/GenBank/DDBJ whole genome shotgun (WGS) entry which is preliminary data.</text>
</comment>
<evidence type="ECO:0000256" key="3">
    <source>
        <dbReference type="ARBA" id="ARBA00023004"/>
    </source>
</evidence>
<feature type="domain" description="Cytochrome c" evidence="5">
    <location>
        <begin position="93"/>
        <end position="189"/>
    </location>
</feature>